<accession>A0A087GYM6</accession>
<dbReference type="OrthoDB" id="515857at2759"/>
<dbReference type="EMBL" id="CM002873">
    <property type="protein sequence ID" value="KFK34978.1"/>
    <property type="molecule type" value="Genomic_DNA"/>
</dbReference>
<name>A0A087GYM6_ARAAL</name>
<dbReference type="PANTHER" id="PTHR34799:SF2">
    <property type="entry name" value="OS07G0656300 PROTEIN"/>
    <property type="match status" value="1"/>
</dbReference>
<feature type="domain" description="HTH three-helical bundle" evidence="1">
    <location>
        <begin position="181"/>
        <end position="221"/>
    </location>
</feature>
<dbReference type="AlphaFoldDB" id="A0A087GYM6"/>
<dbReference type="Gramene" id="KFK34978">
    <property type="protein sequence ID" value="KFK34978"/>
    <property type="gene ID" value="AALP_AA5G218600"/>
</dbReference>
<evidence type="ECO:0000313" key="2">
    <source>
        <dbReference type="EMBL" id="KFK34978.1"/>
    </source>
</evidence>
<dbReference type="PANTHER" id="PTHR34799">
    <property type="entry name" value="OS07G0656300 PROTEIN"/>
    <property type="match status" value="1"/>
</dbReference>
<proteinExistence type="predicted"/>
<evidence type="ECO:0000259" key="1">
    <source>
        <dbReference type="Pfam" id="PF25370"/>
    </source>
</evidence>
<dbReference type="eggNOG" id="ENOG502S2B4">
    <property type="taxonomic scope" value="Eukaryota"/>
</dbReference>
<dbReference type="Pfam" id="PF25370">
    <property type="entry name" value="HTH_74"/>
    <property type="match status" value="1"/>
</dbReference>
<keyword evidence="3" id="KW-1185">Reference proteome</keyword>
<dbReference type="InterPro" id="IPR057523">
    <property type="entry name" value="HTH_74"/>
</dbReference>
<reference evidence="3" key="1">
    <citation type="journal article" date="2015" name="Nat. Plants">
        <title>Genome expansion of Arabis alpina linked with retrotransposition and reduced symmetric DNA methylation.</title>
        <authorList>
            <person name="Willing E.M."/>
            <person name="Rawat V."/>
            <person name="Mandakova T."/>
            <person name="Maumus F."/>
            <person name="James G.V."/>
            <person name="Nordstroem K.J."/>
            <person name="Becker C."/>
            <person name="Warthmann N."/>
            <person name="Chica C."/>
            <person name="Szarzynska B."/>
            <person name="Zytnicki M."/>
            <person name="Albani M.C."/>
            <person name="Kiefer C."/>
            <person name="Bergonzi S."/>
            <person name="Castaings L."/>
            <person name="Mateos J.L."/>
            <person name="Berns M.C."/>
            <person name="Bujdoso N."/>
            <person name="Piofczyk T."/>
            <person name="de Lorenzo L."/>
            <person name="Barrero-Sicilia C."/>
            <person name="Mateos I."/>
            <person name="Piednoel M."/>
            <person name="Hagmann J."/>
            <person name="Chen-Min-Tao R."/>
            <person name="Iglesias-Fernandez R."/>
            <person name="Schuster S.C."/>
            <person name="Alonso-Blanco C."/>
            <person name="Roudier F."/>
            <person name="Carbonero P."/>
            <person name="Paz-Ares J."/>
            <person name="Davis S.J."/>
            <person name="Pecinka A."/>
            <person name="Quesneville H."/>
            <person name="Colot V."/>
            <person name="Lysak M.A."/>
            <person name="Weigel D."/>
            <person name="Coupland G."/>
            <person name="Schneeberger K."/>
        </authorList>
    </citation>
    <scope>NUCLEOTIDE SEQUENCE [LARGE SCALE GENOMIC DNA]</scope>
    <source>
        <strain evidence="3">cv. Pajares</strain>
    </source>
</reference>
<sequence length="245" mass="27670">MEMMEFPSTIERTVASSLLLLSYGPVFFSPTRSESVDESSNVKKWCDEGSSNLNLMLGSNRSGSRSCGSDLSSDSSFGKSNDRGFKIDYTGDRFHLVNFKTVRKRRSQVIWGSFNIKPKHLMMNSACDLSTYSIDSKDESSCLSTGTSEVSSIESRIKLRNLKSYEKLRVEEKRKKKESRSSSIRRRAKDILEFLSSVSSSEVQIRQILGDSPDTSKALRMLLKMEEVKRFGTGGRLDPYIYKIA</sequence>
<evidence type="ECO:0000313" key="3">
    <source>
        <dbReference type="Proteomes" id="UP000029120"/>
    </source>
</evidence>
<gene>
    <name evidence="2" type="ordered locus">AALP_Aa5g218600</name>
</gene>
<dbReference type="Proteomes" id="UP000029120">
    <property type="component" value="Chromosome 5"/>
</dbReference>
<organism evidence="2 3">
    <name type="scientific">Arabis alpina</name>
    <name type="common">Alpine rock-cress</name>
    <dbReference type="NCBI Taxonomy" id="50452"/>
    <lineage>
        <taxon>Eukaryota</taxon>
        <taxon>Viridiplantae</taxon>
        <taxon>Streptophyta</taxon>
        <taxon>Embryophyta</taxon>
        <taxon>Tracheophyta</taxon>
        <taxon>Spermatophyta</taxon>
        <taxon>Magnoliopsida</taxon>
        <taxon>eudicotyledons</taxon>
        <taxon>Gunneridae</taxon>
        <taxon>Pentapetalae</taxon>
        <taxon>rosids</taxon>
        <taxon>malvids</taxon>
        <taxon>Brassicales</taxon>
        <taxon>Brassicaceae</taxon>
        <taxon>Arabideae</taxon>
        <taxon>Arabis</taxon>
    </lineage>
</organism>
<dbReference type="OMA" id="IWGSFNI"/>
<protein>
    <recommendedName>
        <fullName evidence="1">HTH three-helical bundle domain-containing protein</fullName>
    </recommendedName>
</protein>